<evidence type="ECO:0008006" key="3">
    <source>
        <dbReference type="Google" id="ProtNLM"/>
    </source>
</evidence>
<accession>A0ABQ0A8U9</accession>
<gene>
    <name evidence="1" type="ORF">NBRC116591_18910</name>
</gene>
<sequence>MNSLTYVNLDQIPTRELIALLNSQRVRKHLVSHDLFDETSISAWVADKCREDSKIKCIVRAIKVDHEFAGWCAIQPLDDQYEIALVLGEHYWGIGITVFKDMVAWGIELGHETLIFNLMSSRPKYKFLNEIATNISECEIMNHAFTQYEIKLRNIKI</sequence>
<dbReference type="EMBL" id="BAABWN010000005">
    <property type="protein sequence ID" value="GAA6168080.1"/>
    <property type="molecule type" value="Genomic_DNA"/>
</dbReference>
<comment type="caution">
    <text evidence="1">The sequence shown here is derived from an EMBL/GenBank/DDBJ whole genome shotgun (WGS) entry which is preliminary data.</text>
</comment>
<evidence type="ECO:0000313" key="1">
    <source>
        <dbReference type="EMBL" id="GAA6168080.1"/>
    </source>
</evidence>
<protein>
    <recommendedName>
        <fullName evidence="3">N-acetyltransferase domain-containing protein</fullName>
    </recommendedName>
</protein>
<name>A0ABQ0A8U9_9GAMM</name>
<reference evidence="1 2" key="1">
    <citation type="submission" date="2024-04" db="EMBL/GenBank/DDBJ databases">
        <title>Draft genome sequence of Sessilibacter corallicola NBRC 116591.</title>
        <authorList>
            <person name="Miyakawa T."/>
            <person name="Kusuya Y."/>
            <person name="Miura T."/>
        </authorList>
    </citation>
    <scope>NUCLEOTIDE SEQUENCE [LARGE SCALE GENOMIC DNA]</scope>
    <source>
        <strain evidence="1 2">KU-00831-HH</strain>
    </source>
</reference>
<keyword evidence="2" id="KW-1185">Reference proteome</keyword>
<dbReference type="SUPFAM" id="SSF55729">
    <property type="entry name" value="Acyl-CoA N-acyltransferases (Nat)"/>
    <property type="match status" value="1"/>
</dbReference>
<dbReference type="Proteomes" id="UP001465153">
    <property type="component" value="Unassembled WGS sequence"/>
</dbReference>
<dbReference type="InterPro" id="IPR016181">
    <property type="entry name" value="Acyl_CoA_acyltransferase"/>
</dbReference>
<dbReference type="Gene3D" id="3.40.630.30">
    <property type="match status" value="1"/>
</dbReference>
<evidence type="ECO:0000313" key="2">
    <source>
        <dbReference type="Proteomes" id="UP001465153"/>
    </source>
</evidence>
<proteinExistence type="predicted"/>
<dbReference type="RefSeq" id="WP_353302735.1">
    <property type="nucleotide sequence ID" value="NZ_BAABWN010000005.1"/>
</dbReference>
<organism evidence="1 2">
    <name type="scientific">Sessilibacter corallicola</name>
    <dbReference type="NCBI Taxonomy" id="2904075"/>
    <lineage>
        <taxon>Bacteria</taxon>
        <taxon>Pseudomonadati</taxon>
        <taxon>Pseudomonadota</taxon>
        <taxon>Gammaproteobacteria</taxon>
        <taxon>Cellvibrionales</taxon>
        <taxon>Cellvibrionaceae</taxon>
        <taxon>Sessilibacter</taxon>
    </lineage>
</organism>